<keyword evidence="3" id="KW-1185">Reference proteome</keyword>
<proteinExistence type="predicted"/>
<accession>A0ABN8IMY1</accession>
<sequence>MEGEGEPPPQPQRRSRRAVPVVDRQLAERNIFSGEPPRPLPSIRTMSAQQRSGRRSSEASIYSSTEDDEEEETASEPITIRQQPQPRASGSGEIAGGSYFYAAPADYTLPPRQPKAQRRHTPPETEASLLEKRLS</sequence>
<feature type="compositionally biased region" description="Acidic residues" evidence="1">
    <location>
        <begin position="65"/>
        <end position="74"/>
    </location>
</feature>
<feature type="region of interest" description="Disordered" evidence="1">
    <location>
        <begin position="1"/>
        <end position="135"/>
    </location>
</feature>
<dbReference type="Proteomes" id="UP000837857">
    <property type="component" value="Chromosome 29"/>
</dbReference>
<evidence type="ECO:0000313" key="2">
    <source>
        <dbReference type="EMBL" id="CAH2062315.1"/>
    </source>
</evidence>
<name>A0ABN8IMY1_9NEOP</name>
<feature type="compositionally biased region" description="Pro residues" evidence="1">
    <location>
        <begin position="1"/>
        <end position="11"/>
    </location>
</feature>
<dbReference type="EMBL" id="OW152841">
    <property type="protein sequence ID" value="CAH2062315.1"/>
    <property type="molecule type" value="Genomic_DNA"/>
</dbReference>
<protein>
    <submittedName>
        <fullName evidence="2">Uncharacterized protein</fullName>
    </submittedName>
</protein>
<feature type="non-terminal residue" evidence="2">
    <location>
        <position position="135"/>
    </location>
</feature>
<evidence type="ECO:0000256" key="1">
    <source>
        <dbReference type="SAM" id="MobiDB-lite"/>
    </source>
</evidence>
<reference evidence="2" key="1">
    <citation type="submission" date="2022-03" db="EMBL/GenBank/DDBJ databases">
        <authorList>
            <person name="Martin H S."/>
        </authorList>
    </citation>
    <scope>NUCLEOTIDE SEQUENCE</scope>
</reference>
<organism evidence="2 3">
    <name type="scientific">Iphiclides podalirius</name>
    <name type="common">scarce swallowtail</name>
    <dbReference type="NCBI Taxonomy" id="110791"/>
    <lineage>
        <taxon>Eukaryota</taxon>
        <taxon>Metazoa</taxon>
        <taxon>Ecdysozoa</taxon>
        <taxon>Arthropoda</taxon>
        <taxon>Hexapoda</taxon>
        <taxon>Insecta</taxon>
        <taxon>Pterygota</taxon>
        <taxon>Neoptera</taxon>
        <taxon>Endopterygota</taxon>
        <taxon>Lepidoptera</taxon>
        <taxon>Glossata</taxon>
        <taxon>Ditrysia</taxon>
        <taxon>Papilionoidea</taxon>
        <taxon>Papilionidae</taxon>
        <taxon>Papilioninae</taxon>
        <taxon>Iphiclides</taxon>
    </lineage>
</organism>
<gene>
    <name evidence="2" type="ORF">IPOD504_LOCUS11870</name>
</gene>
<evidence type="ECO:0000313" key="3">
    <source>
        <dbReference type="Proteomes" id="UP000837857"/>
    </source>
</evidence>